<gene>
    <name evidence="1" type="ORF">TIFTF001_030040</name>
</gene>
<proteinExistence type="predicted"/>
<evidence type="ECO:0000313" key="1">
    <source>
        <dbReference type="EMBL" id="GMN60940.1"/>
    </source>
</evidence>
<keyword evidence="2" id="KW-1185">Reference proteome</keyword>
<protein>
    <submittedName>
        <fullName evidence="1">Uncharacterized protein</fullName>
    </submittedName>
</protein>
<dbReference type="Proteomes" id="UP001187192">
    <property type="component" value="Unassembled WGS sequence"/>
</dbReference>
<dbReference type="AlphaFoldDB" id="A0AA88DTF1"/>
<accession>A0AA88DTF1</accession>
<name>A0AA88DTF1_FICCA</name>
<evidence type="ECO:0000313" key="2">
    <source>
        <dbReference type="Proteomes" id="UP001187192"/>
    </source>
</evidence>
<reference evidence="1" key="1">
    <citation type="submission" date="2023-07" db="EMBL/GenBank/DDBJ databases">
        <title>draft genome sequence of fig (Ficus carica).</title>
        <authorList>
            <person name="Takahashi T."/>
            <person name="Nishimura K."/>
        </authorList>
    </citation>
    <scope>NUCLEOTIDE SEQUENCE</scope>
</reference>
<organism evidence="1 2">
    <name type="scientific">Ficus carica</name>
    <name type="common">Common fig</name>
    <dbReference type="NCBI Taxonomy" id="3494"/>
    <lineage>
        <taxon>Eukaryota</taxon>
        <taxon>Viridiplantae</taxon>
        <taxon>Streptophyta</taxon>
        <taxon>Embryophyta</taxon>
        <taxon>Tracheophyta</taxon>
        <taxon>Spermatophyta</taxon>
        <taxon>Magnoliopsida</taxon>
        <taxon>eudicotyledons</taxon>
        <taxon>Gunneridae</taxon>
        <taxon>Pentapetalae</taxon>
        <taxon>rosids</taxon>
        <taxon>fabids</taxon>
        <taxon>Rosales</taxon>
        <taxon>Moraceae</taxon>
        <taxon>Ficeae</taxon>
        <taxon>Ficus</taxon>
    </lineage>
</organism>
<comment type="caution">
    <text evidence="1">The sequence shown here is derived from an EMBL/GenBank/DDBJ whole genome shotgun (WGS) entry which is preliminary data.</text>
</comment>
<sequence>MVVFNKESQAFGTLVTHRRAREETNVGSWDPTDTWPAMSGELLQGGVHVENDRKRLTRACKKLAQREGCACQVRVCVGTARACVVF</sequence>
<dbReference type="EMBL" id="BTGU01000104">
    <property type="protein sequence ID" value="GMN60940.1"/>
    <property type="molecule type" value="Genomic_DNA"/>
</dbReference>